<dbReference type="GO" id="GO:0160148">
    <property type="term" value="F:tRNA pseudouridine(55) synthase activity"/>
    <property type="evidence" value="ECO:0007669"/>
    <property type="project" value="UniProtKB-EC"/>
</dbReference>
<keyword evidence="6" id="KW-1185">Reference proteome</keyword>
<dbReference type="InterPro" id="IPR048742">
    <property type="entry name" value="Pus10_N_euk"/>
</dbReference>
<dbReference type="Gene3D" id="3.30.70.3190">
    <property type="match status" value="1"/>
</dbReference>
<dbReference type="Gene3D" id="3.30.70.2510">
    <property type="match status" value="1"/>
</dbReference>
<dbReference type="PROSITE" id="PS00028">
    <property type="entry name" value="ZINC_FINGER_C2H2_1"/>
    <property type="match status" value="1"/>
</dbReference>
<proteinExistence type="predicted"/>
<name>A0A6L2PVZ8_COPFO</name>
<keyword evidence="3" id="KW-0413">Isomerase</keyword>
<dbReference type="PANTHER" id="PTHR21568:SF0">
    <property type="entry name" value="TRNA PSEUDOURIDINE SYNTHASE PUS10"/>
    <property type="match status" value="1"/>
</dbReference>
<dbReference type="InterPro" id="IPR048741">
    <property type="entry name" value="Pus10-like_C"/>
</dbReference>
<dbReference type="Pfam" id="PF21237">
    <property type="entry name" value="Pus10_N_euk"/>
    <property type="match status" value="1"/>
</dbReference>
<dbReference type="EMBL" id="BLKM01000655">
    <property type="protein sequence ID" value="GFG36726.1"/>
    <property type="molecule type" value="Genomic_DNA"/>
</dbReference>
<evidence type="ECO:0000256" key="1">
    <source>
        <dbReference type="ARBA" id="ARBA00012787"/>
    </source>
</evidence>
<dbReference type="FunFam" id="3.30.70.2510:FF:000001">
    <property type="entry name" value="tRNA pseudouridine synthase Pus10"/>
    <property type="match status" value="1"/>
</dbReference>
<feature type="domain" description="C2H2-type" evidence="4">
    <location>
        <begin position="190"/>
        <end position="213"/>
    </location>
</feature>
<evidence type="ECO:0000256" key="2">
    <source>
        <dbReference type="ARBA" id="ARBA00022694"/>
    </source>
</evidence>
<dbReference type="EC" id="5.4.99.25" evidence="1"/>
<dbReference type="InParanoid" id="A0A6L2PVZ8"/>
<organism evidence="5 6">
    <name type="scientific">Coptotermes formosanus</name>
    <name type="common">Formosan subterranean termite</name>
    <dbReference type="NCBI Taxonomy" id="36987"/>
    <lineage>
        <taxon>Eukaryota</taxon>
        <taxon>Metazoa</taxon>
        <taxon>Ecdysozoa</taxon>
        <taxon>Arthropoda</taxon>
        <taxon>Hexapoda</taxon>
        <taxon>Insecta</taxon>
        <taxon>Pterygota</taxon>
        <taxon>Neoptera</taxon>
        <taxon>Polyneoptera</taxon>
        <taxon>Dictyoptera</taxon>
        <taxon>Blattodea</taxon>
        <taxon>Blattoidea</taxon>
        <taxon>Termitoidae</taxon>
        <taxon>Rhinotermitidae</taxon>
        <taxon>Coptotermes</taxon>
    </lineage>
</organism>
<dbReference type="AlphaFoldDB" id="A0A6L2PVZ8"/>
<reference evidence="6" key="1">
    <citation type="submission" date="2020-01" db="EMBL/GenBank/DDBJ databases">
        <title>Draft genome sequence of the Termite Coptotermes fromosanus.</title>
        <authorList>
            <person name="Itakura S."/>
            <person name="Yosikawa Y."/>
            <person name="Umezawa K."/>
        </authorList>
    </citation>
    <scope>NUCLEOTIDE SEQUENCE [LARGE SCALE GENOMIC DNA]</scope>
</reference>
<gene>
    <name evidence="5" type="ORF">Cfor_09439</name>
</gene>
<dbReference type="PANTHER" id="PTHR21568">
    <property type="entry name" value="TRNA PSEUDOURIDINE SYNTHASE PUS10"/>
    <property type="match status" value="1"/>
</dbReference>
<dbReference type="Proteomes" id="UP000502823">
    <property type="component" value="Unassembled WGS sequence"/>
</dbReference>
<evidence type="ECO:0000313" key="6">
    <source>
        <dbReference type="Proteomes" id="UP000502823"/>
    </source>
</evidence>
<dbReference type="InterPro" id="IPR013087">
    <property type="entry name" value="Znf_C2H2_type"/>
</dbReference>
<dbReference type="GO" id="GO:0031119">
    <property type="term" value="P:tRNA pseudouridine synthesis"/>
    <property type="evidence" value="ECO:0007669"/>
    <property type="project" value="TreeGrafter"/>
</dbReference>
<protein>
    <recommendedName>
        <fullName evidence="1">tRNA pseudouridine(55) synthase</fullName>
        <ecNumber evidence="1">5.4.99.25</ecNumber>
    </recommendedName>
</protein>
<dbReference type="InterPro" id="IPR039894">
    <property type="entry name" value="Pus10-like"/>
</dbReference>
<comment type="caution">
    <text evidence="5">The sequence shown here is derived from an EMBL/GenBank/DDBJ whole genome shotgun (WGS) entry which is preliminary data.</text>
</comment>
<dbReference type="OrthoDB" id="271937at2759"/>
<evidence type="ECO:0000256" key="3">
    <source>
        <dbReference type="ARBA" id="ARBA00023235"/>
    </source>
</evidence>
<dbReference type="Pfam" id="PF21238">
    <property type="entry name" value="Pus10_C"/>
    <property type="match status" value="1"/>
</dbReference>
<dbReference type="FunCoup" id="A0A6L2PVZ8">
    <property type="interactions" value="1677"/>
</dbReference>
<keyword evidence="2" id="KW-0819">tRNA processing</keyword>
<sequence>MRIKGILQNNFWKNNSFINNLTSILVTQSMPQIFICFSCSRNVDANSLRNRIQRIKICLCKRFNRTQTHLQYTVCVRPQCQALHLATNMATTDVTVKSRPIYEDLRNLGCCERCCLRYLGVRNPQSYRCVRAALVEIGLEKEKGFDSSPKQKILKCNPCILCLGLLQEEFFTDDTVHQIVSGVLKASYDCDIFTCALSLPISCQLRAHSLRLHLADKFPVTFALRELHQETHVISMKEAWKWTVAPLIAKAVNKELDSGMKSDFFIGVNMIYPGDEDECSCLLEMHADLFKVRKTHKRKYHGTLYTRKAVELALQTTEAAHFKQFYPSPPPVPTAAVGFDNITCTHNSLFFAGRYNKFSRTLSQTPWVIDGERRMESSVQEIISESLQTASKAERIKFSAAGREDVDVRTLGRGRPFVCELLNPHRVKFTAEQMQSMEADINNNSKEVAVRDLQIVQKDELVNLKAGEEKTIKRYMALCISSDPIEAQSLEQLGNIKDLTLSQKTPVRVLHRRPLATRPKIVHSMKAWLLENPTKLCKKEKNYGTLLNLKLTSVIAYAFTIMSSAPQLRKLSKNTDVHVHNKDRGGLPYPKAEAATWKALTIQSEVSQSVHKTAQPKTLMLGGEGRGTRKLRRP</sequence>
<evidence type="ECO:0000259" key="4">
    <source>
        <dbReference type="PROSITE" id="PS00028"/>
    </source>
</evidence>
<evidence type="ECO:0000313" key="5">
    <source>
        <dbReference type="EMBL" id="GFG36726.1"/>
    </source>
</evidence>
<accession>A0A6L2PVZ8</accession>
<dbReference type="Gene3D" id="1.10.10.2050">
    <property type="match status" value="1"/>
</dbReference>